<reference evidence="2" key="1">
    <citation type="journal article" date="2019" name="Int. J. Syst. Evol. Microbiol.">
        <title>The Global Catalogue of Microorganisms (GCM) 10K type strain sequencing project: providing services to taxonomists for standard genome sequencing and annotation.</title>
        <authorList>
            <consortium name="The Broad Institute Genomics Platform"/>
            <consortium name="The Broad Institute Genome Sequencing Center for Infectious Disease"/>
            <person name="Wu L."/>
            <person name="Ma J."/>
        </authorList>
    </citation>
    <scope>NUCLEOTIDE SEQUENCE [LARGE SCALE GENOMIC DNA]</scope>
    <source>
        <strain evidence="2">CGMCC 4.7241</strain>
    </source>
</reference>
<dbReference type="Proteomes" id="UP001595699">
    <property type="component" value="Unassembled WGS sequence"/>
</dbReference>
<evidence type="ECO:0000313" key="2">
    <source>
        <dbReference type="Proteomes" id="UP001595699"/>
    </source>
</evidence>
<comment type="caution">
    <text evidence="1">The sequence shown here is derived from an EMBL/GenBank/DDBJ whole genome shotgun (WGS) entry which is preliminary data.</text>
</comment>
<sequence>MSAVEELCALWGLELDPGQRAFGDWNLVLLAHRGSEPCVLRVSGPEVNAVEEVTALRAWNGRGAVRVLEARSDAMLLERLDPHRSLRTVKLPDALEIAGDLIRTLSVPAPPGLPLLVDIAREYAEGLDAWQLAQGSPVPPAWLDRARTLAIELTSDPGTDLVHGDLHFDNILAGTRSPWLAIDPKPFVGHPERSVAELMWTRLDEVTDVHGTLAAVVRAGGLDADRALAWTIVQTTHYWLWALGAGLTEDPVRCHRLLEALLGTGGDR</sequence>
<name>A0ABV7YK51_9ACTN</name>
<gene>
    <name evidence="1" type="ORF">ACFOUW_26250</name>
</gene>
<dbReference type="RefSeq" id="WP_307782267.1">
    <property type="nucleotide sequence ID" value="NZ_JAFBCM010000001.1"/>
</dbReference>
<dbReference type="InterPro" id="IPR011009">
    <property type="entry name" value="Kinase-like_dom_sf"/>
</dbReference>
<organism evidence="1 2">
    <name type="scientific">Tenggerimyces flavus</name>
    <dbReference type="NCBI Taxonomy" id="1708749"/>
    <lineage>
        <taxon>Bacteria</taxon>
        <taxon>Bacillati</taxon>
        <taxon>Actinomycetota</taxon>
        <taxon>Actinomycetes</taxon>
        <taxon>Propionibacteriales</taxon>
        <taxon>Nocardioidaceae</taxon>
        <taxon>Tenggerimyces</taxon>
    </lineage>
</organism>
<accession>A0ABV7YK51</accession>
<dbReference type="Pfam" id="PF04655">
    <property type="entry name" value="APH_6_hur"/>
    <property type="match status" value="1"/>
</dbReference>
<dbReference type="SUPFAM" id="SSF56112">
    <property type="entry name" value="Protein kinase-like (PK-like)"/>
    <property type="match status" value="1"/>
</dbReference>
<keyword evidence="2" id="KW-1185">Reference proteome</keyword>
<evidence type="ECO:0000313" key="1">
    <source>
        <dbReference type="EMBL" id="MFC3764364.1"/>
    </source>
</evidence>
<dbReference type="EMBL" id="JBHRZH010000023">
    <property type="protein sequence ID" value="MFC3764364.1"/>
    <property type="molecule type" value="Genomic_DNA"/>
</dbReference>
<proteinExistence type="predicted"/>
<protein>
    <submittedName>
        <fullName evidence="1">Aminoglycoside phosphotransferase family protein</fullName>
    </submittedName>
</protein>
<dbReference type="InterPro" id="IPR006748">
    <property type="entry name" value="NH2Glyco/OHUrea_AB-resist_kin"/>
</dbReference>
<dbReference type="Gene3D" id="1.10.510.10">
    <property type="entry name" value="Transferase(Phosphotransferase) domain 1"/>
    <property type="match status" value="1"/>
</dbReference>